<evidence type="ECO:0000256" key="1">
    <source>
        <dbReference type="SAM" id="MobiDB-lite"/>
    </source>
</evidence>
<organism evidence="3 4">
    <name type="scientific">Iris pallida</name>
    <name type="common">Sweet iris</name>
    <dbReference type="NCBI Taxonomy" id="29817"/>
    <lineage>
        <taxon>Eukaryota</taxon>
        <taxon>Viridiplantae</taxon>
        <taxon>Streptophyta</taxon>
        <taxon>Embryophyta</taxon>
        <taxon>Tracheophyta</taxon>
        <taxon>Spermatophyta</taxon>
        <taxon>Magnoliopsida</taxon>
        <taxon>Liliopsida</taxon>
        <taxon>Asparagales</taxon>
        <taxon>Iridaceae</taxon>
        <taxon>Iridoideae</taxon>
        <taxon>Irideae</taxon>
        <taxon>Iris</taxon>
    </lineage>
</organism>
<feature type="compositionally biased region" description="Basic and acidic residues" evidence="1">
    <location>
        <begin position="197"/>
        <end position="239"/>
    </location>
</feature>
<comment type="caution">
    <text evidence="3">The sequence shown here is derived from an EMBL/GenBank/DDBJ whole genome shotgun (WGS) entry which is preliminary data.</text>
</comment>
<evidence type="ECO:0000313" key="3">
    <source>
        <dbReference type="EMBL" id="KAJ6801944.1"/>
    </source>
</evidence>
<sequence length="316" mass="33719">MATKYFWGDEPDEAEYYASQGVSNSQSYFTTPSGQRLFTQSFRPLGAGADDDPKALVFMTHGYGSDTGWLFQKIAIAFASWGYSVHVADLLGHGRSDGLRGYLGDPRRRRRRLPLLLPLRPRLRPRRAPDPGLPLRRVPRRAGDDPHLPPVPAGALDGAHPLRAPLRDPGGHEALPRPPLPLRPPLRRRRHVAGDAGEQHGREGHTRPREAEGDRVEPAAVHGEAEGGDHEGDREDVRARAGGVPEGVGAVPGGARDGGRGDGAGGVEDAVREGGERGQGDHPLRGDAALAGAGGAGGEQPEGAGGHEEVDRRKDR</sequence>
<dbReference type="Gene3D" id="3.40.50.1820">
    <property type="entry name" value="alpha/beta hydrolase"/>
    <property type="match status" value="1"/>
</dbReference>
<proteinExistence type="predicted"/>
<feature type="region of interest" description="Disordered" evidence="1">
    <location>
        <begin position="122"/>
        <end position="316"/>
    </location>
</feature>
<gene>
    <name evidence="3" type="ORF">M6B38_192735</name>
</gene>
<name>A0AAX6ED31_IRIPA</name>
<feature type="compositionally biased region" description="Gly residues" evidence="1">
    <location>
        <begin position="244"/>
        <end position="266"/>
    </location>
</feature>
<feature type="compositionally biased region" description="Basic and acidic residues" evidence="1">
    <location>
        <begin position="305"/>
        <end position="316"/>
    </location>
</feature>
<dbReference type="InterPro" id="IPR051044">
    <property type="entry name" value="MAG_DAG_Lipase"/>
</dbReference>
<dbReference type="Proteomes" id="UP001140949">
    <property type="component" value="Unassembled WGS sequence"/>
</dbReference>
<dbReference type="SUPFAM" id="SSF53474">
    <property type="entry name" value="alpha/beta-Hydrolases"/>
    <property type="match status" value="1"/>
</dbReference>
<feature type="compositionally biased region" description="Gly residues" evidence="1">
    <location>
        <begin position="292"/>
        <end position="304"/>
    </location>
</feature>
<feature type="compositionally biased region" description="Basic and acidic residues" evidence="1">
    <location>
        <begin position="269"/>
        <end position="285"/>
    </location>
</feature>
<protein>
    <submittedName>
        <fullName evidence="3">Caffeoylshikimate esterase</fullName>
    </submittedName>
</protein>
<dbReference type="InterPro" id="IPR029058">
    <property type="entry name" value="AB_hydrolase_fold"/>
</dbReference>
<reference evidence="3" key="2">
    <citation type="submission" date="2023-04" db="EMBL/GenBank/DDBJ databases">
        <authorList>
            <person name="Bruccoleri R.E."/>
            <person name="Oakeley E.J."/>
            <person name="Faust A.-M."/>
            <person name="Dessus-Babus S."/>
            <person name="Altorfer M."/>
            <person name="Burckhardt D."/>
            <person name="Oertli M."/>
            <person name="Naumann U."/>
            <person name="Petersen F."/>
            <person name="Wong J."/>
        </authorList>
    </citation>
    <scope>NUCLEOTIDE SEQUENCE</scope>
    <source>
        <strain evidence="3">GSM-AAB239-AS_SAM_17_03QT</strain>
        <tissue evidence="3">Leaf</tissue>
    </source>
</reference>
<dbReference type="InterPro" id="IPR022742">
    <property type="entry name" value="Hydrolase_4"/>
</dbReference>
<evidence type="ECO:0000259" key="2">
    <source>
        <dbReference type="Pfam" id="PF12146"/>
    </source>
</evidence>
<feature type="compositionally biased region" description="Basic and acidic residues" evidence="1">
    <location>
        <begin position="165"/>
        <end position="175"/>
    </location>
</feature>
<dbReference type="AlphaFoldDB" id="A0AAX6ED31"/>
<feature type="domain" description="Serine aminopeptidase S33" evidence="2">
    <location>
        <begin position="52"/>
        <end position="104"/>
    </location>
</feature>
<keyword evidence="4" id="KW-1185">Reference proteome</keyword>
<dbReference type="PANTHER" id="PTHR11614">
    <property type="entry name" value="PHOSPHOLIPASE-RELATED"/>
    <property type="match status" value="1"/>
</dbReference>
<dbReference type="Pfam" id="PF12146">
    <property type="entry name" value="Hydrolase_4"/>
    <property type="match status" value="1"/>
</dbReference>
<accession>A0AAX6ED31</accession>
<evidence type="ECO:0000313" key="4">
    <source>
        <dbReference type="Proteomes" id="UP001140949"/>
    </source>
</evidence>
<reference evidence="3" key="1">
    <citation type="journal article" date="2023" name="GigaByte">
        <title>Genome assembly of the bearded iris, Iris pallida Lam.</title>
        <authorList>
            <person name="Bruccoleri R.E."/>
            <person name="Oakeley E.J."/>
            <person name="Faust A.M.E."/>
            <person name="Altorfer M."/>
            <person name="Dessus-Babus S."/>
            <person name="Burckhardt D."/>
            <person name="Oertli M."/>
            <person name="Naumann U."/>
            <person name="Petersen F."/>
            <person name="Wong J."/>
        </authorList>
    </citation>
    <scope>NUCLEOTIDE SEQUENCE</scope>
    <source>
        <strain evidence="3">GSM-AAB239-AS_SAM_17_03QT</strain>
    </source>
</reference>
<dbReference type="EMBL" id="JANAVB010037420">
    <property type="protein sequence ID" value="KAJ6801944.1"/>
    <property type="molecule type" value="Genomic_DNA"/>
</dbReference>